<dbReference type="Pfam" id="PF13196">
    <property type="entry name" value="DUF4012"/>
    <property type="match status" value="1"/>
</dbReference>
<comment type="caution">
    <text evidence="2">The sequence shown here is derived from an EMBL/GenBank/DDBJ whole genome shotgun (WGS) entry which is preliminary data.</text>
</comment>
<evidence type="ECO:0008006" key="4">
    <source>
        <dbReference type="Google" id="ProtNLM"/>
    </source>
</evidence>
<keyword evidence="1" id="KW-0812">Transmembrane</keyword>
<feature type="transmembrane region" description="Helical" evidence="1">
    <location>
        <begin position="12"/>
        <end position="35"/>
    </location>
</feature>
<reference evidence="2 3" key="1">
    <citation type="journal article" date="2016" name="Nat. Commun.">
        <title>Thousands of microbial genomes shed light on interconnected biogeochemical processes in an aquifer system.</title>
        <authorList>
            <person name="Anantharaman K."/>
            <person name="Brown C.T."/>
            <person name="Hug L.A."/>
            <person name="Sharon I."/>
            <person name="Castelle C.J."/>
            <person name="Probst A.J."/>
            <person name="Thomas B.C."/>
            <person name="Singh A."/>
            <person name="Wilkins M.J."/>
            <person name="Karaoz U."/>
            <person name="Brodie E.L."/>
            <person name="Williams K.H."/>
            <person name="Hubbard S.S."/>
            <person name="Banfield J.F."/>
        </authorList>
    </citation>
    <scope>NUCLEOTIDE SEQUENCE [LARGE SCALE GENOMIC DNA]</scope>
</reference>
<accession>A0A1F7GTZ8</accession>
<evidence type="ECO:0000313" key="3">
    <source>
        <dbReference type="Proteomes" id="UP000177026"/>
    </source>
</evidence>
<organism evidence="2 3">
    <name type="scientific">Candidatus Roizmanbacteria bacterium RIFCSPHIGHO2_01_FULL_39_8</name>
    <dbReference type="NCBI Taxonomy" id="1802033"/>
    <lineage>
        <taxon>Bacteria</taxon>
        <taxon>Candidatus Roizmaniibacteriota</taxon>
    </lineage>
</organism>
<evidence type="ECO:0000256" key="1">
    <source>
        <dbReference type="SAM" id="Phobius"/>
    </source>
</evidence>
<gene>
    <name evidence="2" type="ORF">A2866_05355</name>
</gene>
<keyword evidence="1" id="KW-0472">Membrane</keyword>
<proteinExistence type="predicted"/>
<dbReference type="AlphaFoldDB" id="A0A1F7GTZ8"/>
<name>A0A1F7GTZ8_9BACT</name>
<evidence type="ECO:0000313" key="2">
    <source>
        <dbReference type="EMBL" id="OGK22311.1"/>
    </source>
</evidence>
<dbReference type="InterPro" id="IPR025101">
    <property type="entry name" value="DUF4012"/>
</dbReference>
<keyword evidence="1" id="KW-1133">Transmembrane helix</keyword>
<dbReference type="Proteomes" id="UP000177026">
    <property type="component" value="Unassembled WGS sequence"/>
</dbReference>
<protein>
    <recommendedName>
        <fullName evidence="4">DUF4012 domain-containing protein</fullName>
    </recommendedName>
</protein>
<dbReference type="EMBL" id="MFZI01000001">
    <property type="protein sequence ID" value="OGK22311.1"/>
    <property type="molecule type" value="Genomic_DNA"/>
</dbReference>
<sequence length="619" mass="70166">MRQFGFQSRKPAKLVLFVLLFLVIVLGAVGVYGFLTYKTLSGKAKVLVASAKELKQAFSQNDIDLVSNKLNTFSDQYKDFERSAQSVYWASFVPYVADFKNGVEAGDYLIQAGQESIKAISPYADLIGFKKGQVSFVEKSAEDRLETAILTLDKVLSKVDSISEDIRQAEMRIDRIDPKRYPEKIGSIFIRGRIENIQEQFKGLSSLFVDAKPLVKRLPEIFGKDGEKNYLILFQNDKELRATGGFLTAYAVFTVNDGRIQIKRSEDIYTLDASISQHPIAPKEILTYHKEVNSFFIRDSNLSPDVPTTVELFNSLYAKSSEKVNYDGIIMLDTKILVDMLTIFGDTEARGLRFSAETDKRCDCPQVIYTLLDEIDRPVGYIKENRKGILGDLMYALFYKAIGFSPSKYWGTLVQDMFKNLQEKHILVYFTDPDLQKSIEKLNFAGRVREYEGDYLYVNNVNFAGAKSNLFVTQSIDSKTKLNNNGKISREVTIEFRNPYPASDCNLERGGLCLNATLRDWIRFYVPEGSELVSFDGSKKKVQTYDELGKTVFEGYLEVTPQGKAQVVVSYTLPDSLSKKDYKLLIQKQPGTYSDKIKVDVDGKMIFDGVLDTDKETRL</sequence>